<name>A4XPJ3_ECTM1</name>
<dbReference type="AlphaFoldDB" id="A4XPJ3"/>
<proteinExistence type="predicted"/>
<protein>
    <submittedName>
        <fullName evidence="1">Uncharacterized protein</fullName>
    </submittedName>
</protein>
<dbReference type="EMBL" id="CP000680">
    <property type="protein sequence ID" value="ABP83259.1"/>
    <property type="molecule type" value="Genomic_DNA"/>
</dbReference>
<accession>A4XPJ3</accession>
<gene>
    <name evidence="1" type="ordered locus">Pmen_0489</name>
</gene>
<evidence type="ECO:0000313" key="1">
    <source>
        <dbReference type="EMBL" id="ABP83259.1"/>
    </source>
</evidence>
<dbReference type="KEGG" id="pmy:Pmen_0489"/>
<reference evidence="1" key="1">
    <citation type="submission" date="2007-04" db="EMBL/GenBank/DDBJ databases">
        <title>Complete sequence of Pseudomonas mendocina ymp.</title>
        <authorList>
            <consortium name="US DOE Joint Genome Institute"/>
            <person name="Copeland A."/>
            <person name="Lucas S."/>
            <person name="Lapidus A."/>
            <person name="Barry K."/>
            <person name="Glavina del Rio T."/>
            <person name="Dalin E."/>
            <person name="Tice H."/>
            <person name="Pitluck S."/>
            <person name="Kiss H."/>
            <person name="Brettin T."/>
            <person name="Detter J.C."/>
            <person name="Bruce D."/>
            <person name="Han C."/>
            <person name="Schmutz J."/>
            <person name="Larimer F."/>
            <person name="Land M."/>
            <person name="Hauser L."/>
            <person name="Kyrpides N."/>
            <person name="Mikhailova N."/>
            <person name="Hersman L."/>
            <person name="Dubois J."/>
            <person name="Maurice P."/>
            <person name="Richardson P."/>
        </authorList>
    </citation>
    <scope>NUCLEOTIDE SEQUENCE [LARGE SCALE GENOMIC DNA]</scope>
    <source>
        <strain evidence="1">Ymp</strain>
    </source>
</reference>
<dbReference type="HOGENOM" id="CLU_2397364_0_0_6"/>
<dbReference type="STRING" id="399739.Pmen_0489"/>
<sequence>MRSDLDMPEKDVAGMEQNDAIGYARVDFRRGRGGENLIIESADPARHLASLGLTNNAMALIPAGAESLALDAICEVLVRRRRVPLARVVTDGS</sequence>
<organism evidence="1">
    <name type="scientific">Ectopseudomonas mendocina (strain ymp)</name>
    <name type="common">Pseudomonas mendocina</name>
    <dbReference type="NCBI Taxonomy" id="399739"/>
    <lineage>
        <taxon>Bacteria</taxon>
        <taxon>Pseudomonadati</taxon>
        <taxon>Pseudomonadota</taxon>
        <taxon>Gammaproteobacteria</taxon>
        <taxon>Pseudomonadales</taxon>
        <taxon>Pseudomonadaceae</taxon>
        <taxon>Ectopseudomonas</taxon>
    </lineage>
</organism>